<dbReference type="OMA" id="VAHAPEY"/>
<keyword evidence="2" id="KW-1133">Transmembrane helix</keyword>
<feature type="region of interest" description="Disordered" evidence="1">
    <location>
        <begin position="372"/>
        <end position="398"/>
    </location>
</feature>
<feature type="domain" description="DUF6534" evidence="3">
    <location>
        <begin position="280"/>
        <end position="365"/>
    </location>
</feature>
<feature type="compositionally biased region" description="Basic and acidic residues" evidence="1">
    <location>
        <begin position="381"/>
        <end position="398"/>
    </location>
</feature>
<keyword evidence="2" id="KW-0812">Transmembrane</keyword>
<protein>
    <recommendedName>
        <fullName evidence="3">DUF6534 domain-containing protein</fullName>
    </recommendedName>
</protein>
<dbReference type="PANTHER" id="PTHR40465">
    <property type="entry name" value="CHROMOSOME 1, WHOLE GENOME SHOTGUN SEQUENCE"/>
    <property type="match status" value="1"/>
</dbReference>
<feature type="transmembrane region" description="Helical" evidence="2">
    <location>
        <begin position="315"/>
        <end position="336"/>
    </location>
</feature>
<feature type="transmembrane region" description="Helical" evidence="2">
    <location>
        <begin position="271"/>
        <end position="295"/>
    </location>
</feature>
<evidence type="ECO:0000256" key="1">
    <source>
        <dbReference type="SAM" id="MobiDB-lite"/>
    </source>
</evidence>
<dbReference type="EMBL" id="MNAD01001079">
    <property type="protein sequence ID" value="OJT08158.1"/>
    <property type="molecule type" value="Genomic_DNA"/>
</dbReference>
<name>A0A1M2VKR0_TRAPU</name>
<dbReference type="InterPro" id="IPR045339">
    <property type="entry name" value="DUF6534"/>
</dbReference>
<evidence type="ECO:0000259" key="3">
    <source>
        <dbReference type="Pfam" id="PF20152"/>
    </source>
</evidence>
<dbReference type="OrthoDB" id="3183258at2759"/>
<keyword evidence="2" id="KW-0472">Membrane</keyword>
<feature type="transmembrane region" description="Helical" evidence="2">
    <location>
        <begin position="163"/>
        <end position="187"/>
    </location>
</feature>
<evidence type="ECO:0000313" key="4">
    <source>
        <dbReference type="EMBL" id="OJT08158.1"/>
    </source>
</evidence>
<proteinExistence type="predicted"/>
<feature type="transmembrane region" description="Helical" evidence="2">
    <location>
        <begin position="236"/>
        <end position="259"/>
    </location>
</feature>
<dbReference type="Proteomes" id="UP000184267">
    <property type="component" value="Unassembled WGS sequence"/>
</dbReference>
<evidence type="ECO:0000256" key="2">
    <source>
        <dbReference type="SAM" id="Phobius"/>
    </source>
</evidence>
<comment type="caution">
    <text evidence="4">The sequence shown here is derived from an EMBL/GenBank/DDBJ whole genome shotgun (WGS) entry which is preliminary data.</text>
</comment>
<dbReference type="PANTHER" id="PTHR40465:SF1">
    <property type="entry name" value="DUF6534 DOMAIN-CONTAINING PROTEIN"/>
    <property type="match status" value="1"/>
</dbReference>
<gene>
    <name evidence="4" type="ORF">TRAPUB_954</name>
</gene>
<keyword evidence="5" id="KW-1185">Reference proteome</keyword>
<dbReference type="Pfam" id="PF20152">
    <property type="entry name" value="DUF6534"/>
    <property type="match status" value="1"/>
</dbReference>
<dbReference type="AlphaFoldDB" id="A0A1M2VKR0"/>
<sequence>MEKDRTLASSMIAVTKSILPKRKQSPDPFRDDIAVWCPSPVSAELQPTMPPPHWRSIPQLCYVSRVSPAPSILRRRAVSFNSATTYHPVRVAHAPEYGQAASLESSIVRTNFDGAHFLFNNGARLYGPIFVGVVFNILLYGIMITQTFLYFTVYKKDRVWMKIFVALLFICDTVNCAFDISFLYIPLVNNFGNPASLMYATWVFATDPVMTALIGALTQCFFAWRVNVLTHSIPAVIFISFCALCQLCGGLGTSIAVGMIPEFVHFQKFEIIVIVWLAFSAVADCAITVALVWHLRKHKTGFVATDDIVNRIIRLTVQTGLITALCAVIDLVLFLATPSGLHLVFNLPLSKLYTNSLMSSLNSRAGWRFGGTGNGETTDDDMARNEGTRNTHIRGEGSRRVSMMTPNQVYIDVESHEMVDVIDTKTLPSDRMDSMPRRHYSEKGGKLCVAGASDSF</sequence>
<feature type="transmembrane region" description="Helical" evidence="2">
    <location>
        <begin position="125"/>
        <end position="151"/>
    </location>
</feature>
<dbReference type="STRING" id="154538.A0A1M2VKR0"/>
<accession>A0A1M2VKR0</accession>
<reference evidence="4 5" key="1">
    <citation type="submission" date="2016-10" db="EMBL/GenBank/DDBJ databases">
        <title>Genome sequence of the basidiomycete white-rot fungus Trametes pubescens.</title>
        <authorList>
            <person name="Makela M.R."/>
            <person name="Granchi Z."/>
            <person name="Peng M."/>
            <person name="De Vries R.P."/>
            <person name="Grigoriev I."/>
            <person name="Riley R."/>
            <person name="Hilden K."/>
        </authorList>
    </citation>
    <scope>NUCLEOTIDE SEQUENCE [LARGE SCALE GENOMIC DNA]</scope>
    <source>
        <strain evidence="4 5">FBCC735</strain>
    </source>
</reference>
<organism evidence="4 5">
    <name type="scientific">Trametes pubescens</name>
    <name type="common">White-rot fungus</name>
    <dbReference type="NCBI Taxonomy" id="154538"/>
    <lineage>
        <taxon>Eukaryota</taxon>
        <taxon>Fungi</taxon>
        <taxon>Dikarya</taxon>
        <taxon>Basidiomycota</taxon>
        <taxon>Agaricomycotina</taxon>
        <taxon>Agaricomycetes</taxon>
        <taxon>Polyporales</taxon>
        <taxon>Polyporaceae</taxon>
        <taxon>Trametes</taxon>
    </lineage>
</organism>
<evidence type="ECO:0000313" key="5">
    <source>
        <dbReference type="Proteomes" id="UP000184267"/>
    </source>
</evidence>
<feature type="transmembrane region" description="Helical" evidence="2">
    <location>
        <begin position="199"/>
        <end position="224"/>
    </location>
</feature>